<dbReference type="SFLD" id="SFLDG01129">
    <property type="entry name" value="C1.5:_HAD__Beta-PGM__Phosphata"/>
    <property type="match status" value="1"/>
</dbReference>
<accession>A0A7M1S3M1</accession>
<dbReference type="EMBL" id="CP063164">
    <property type="protein sequence ID" value="QOR62023.1"/>
    <property type="molecule type" value="Genomic_DNA"/>
</dbReference>
<comment type="similarity">
    <text evidence="2">Belongs to the HAD-like hydrolase superfamily.</text>
</comment>
<keyword evidence="3" id="KW-0479">Metal-binding</keyword>
<dbReference type="InterPro" id="IPR023214">
    <property type="entry name" value="HAD_sf"/>
</dbReference>
<dbReference type="GO" id="GO:0005737">
    <property type="term" value="C:cytoplasm"/>
    <property type="evidence" value="ECO:0007669"/>
    <property type="project" value="TreeGrafter"/>
</dbReference>
<dbReference type="GO" id="GO:0016791">
    <property type="term" value="F:phosphatase activity"/>
    <property type="evidence" value="ECO:0007669"/>
    <property type="project" value="InterPro"/>
</dbReference>
<evidence type="ECO:0000313" key="6">
    <source>
        <dbReference type="EMBL" id="QOR62023.1"/>
    </source>
</evidence>
<dbReference type="Proteomes" id="UP000595074">
    <property type="component" value="Chromosome"/>
</dbReference>
<comment type="cofactor">
    <cofactor evidence="1">
        <name>Mg(2+)</name>
        <dbReference type="ChEBI" id="CHEBI:18420"/>
    </cofactor>
</comment>
<gene>
    <name evidence="6" type="ORF">IMZ28_00620</name>
</gene>
<organism evidence="6 7">
    <name type="scientific">Sulfurovum indicum</name>
    <dbReference type="NCBI Taxonomy" id="2779528"/>
    <lineage>
        <taxon>Bacteria</taxon>
        <taxon>Pseudomonadati</taxon>
        <taxon>Campylobacterota</taxon>
        <taxon>Epsilonproteobacteria</taxon>
        <taxon>Campylobacterales</taxon>
        <taxon>Sulfurovaceae</taxon>
        <taxon>Sulfurovum</taxon>
    </lineage>
</organism>
<dbReference type="InterPro" id="IPR036412">
    <property type="entry name" value="HAD-like_sf"/>
</dbReference>
<evidence type="ECO:0000313" key="7">
    <source>
        <dbReference type="Proteomes" id="UP000595074"/>
    </source>
</evidence>
<dbReference type="AlphaFoldDB" id="A0A7M1S3M1"/>
<protein>
    <recommendedName>
        <fullName evidence="5">Haloacid dehalogenase-like hydrolase domain-containing protein 2</fullName>
    </recommendedName>
</protein>
<dbReference type="NCBIfam" id="TIGR01460">
    <property type="entry name" value="HAD-SF-IIA"/>
    <property type="match status" value="1"/>
</dbReference>
<dbReference type="Pfam" id="PF13344">
    <property type="entry name" value="Hydrolase_6"/>
    <property type="match status" value="1"/>
</dbReference>
<keyword evidence="7" id="KW-1185">Reference proteome</keyword>
<dbReference type="Gene3D" id="3.40.50.1000">
    <property type="entry name" value="HAD superfamily/HAD-like"/>
    <property type="match status" value="2"/>
</dbReference>
<dbReference type="NCBIfam" id="TIGR01549">
    <property type="entry name" value="HAD-SF-IA-v1"/>
    <property type="match status" value="1"/>
</dbReference>
<evidence type="ECO:0000256" key="3">
    <source>
        <dbReference type="ARBA" id="ARBA00022723"/>
    </source>
</evidence>
<evidence type="ECO:0000256" key="4">
    <source>
        <dbReference type="ARBA" id="ARBA00022842"/>
    </source>
</evidence>
<dbReference type="PANTHER" id="PTHR19288:SF46">
    <property type="entry name" value="HALOACID DEHALOGENASE-LIKE HYDROLASE DOMAIN-CONTAINING PROTEIN 2"/>
    <property type="match status" value="1"/>
</dbReference>
<keyword evidence="6" id="KW-0378">Hydrolase</keyword>
<dbReference type="NCBIfam" id="TIGR01458">
    <property type="entry name" value="HAD-SF-IIA-hyp3"/>
    <property type="match status" value="1"/>
</dbReference>
<dbReference type="Pfam" id="PF13242">
    <property type="entry name" value="Hydrolase_like"/>
    <property type="match status" value="1"/>
</dbReference>
<dbReference type="InterPro" id="IPR006355">
    <property type="entry name" value="LHPP/HDHD2"/>
</dbReference>
<evidence type="ECO:0000256" key="5">
    <source>
        <dbReference type="ARBA" id="ARBA00039666"/>
    </source>
</evidence>
<keyword evidence="4" id="KW-0460">Magnesium</keyword>
<evidence type="ECO:0000256" key="1">
    <source>
        <dbReference type="ARBA" id="ARBA00001946"/>
    </source>
</evidence>
<dbReference type="SFLD" id="SFLDS00003">
    <property type="entry name" value="Haloacid_Dehalogenase"/>
    <property type="match status" value="1"/>
</dbReference>
<reference evidence="6 7" key="1">
    <citation type="submission" date="2020-10" db="EMBL/GenBank/DDBJ databases">
        <title>The genome of sulfurovum sp.</title>
        <authorList>
            <person name="Xie S."/>
            <person name="Shao Z."/>
            <person name="Jiang L."/>
        </authorList>
    </citation>
    <scope>NUCLEOTIDE SEQUENCE [LARGE SCALE GENOMIC DNA]</scope>
    <source>
        <strain evidence="6 7">ST-419</strain>
    </source>
</reference>
<dbReference type="SUPFAM" id="SSF56784">
    <property type="entry name" value="HAD-like"/>
    <property type="match status" value="1"/>
</dbReference>
<dbReference type="PANTHER" id="PTHR19288">
    <property type="entry name" value="4-NITROPHENYLPHOSPHATASE-RELATED"/>
    <property type="match status" value="1"/>
</dbReference>
<dbReference type="InterPro" id="IPR006357">
    <property type="entry name" value="HAD-SF_hydro_IIA"/>
</dbReference>
<proteinExistence type="inferred from homology"/>
<dbReference type="GO" id="GO:0046872">
    <property type="term" value="F:metal ion binding"/>
    <property type="evidence" value="ECO:0007669"/>
    <property type="project" value="UniProtKB-KW"/>
</dbReference>
<dbReference type="InterPro" id="IPR006439">
    <property type="entry name" value="HAD-SF_hydro_IA"/>
</dbReference>
<sequence>MKQIKGLLFDIGGVLYTGSSVIEGAPETIDSLQKKYPMRFLTNTTRRLPSSILKKLTDFGFHVAEEELFTALSATRAFLSKQQATALTVMTDEASRYFEEMTSENPDYVVVGDAHTNFDYPHLNRAFRALVNGADLIAAAKNRYFKDDDGALSMDAGGFVQALEYATGKEAQIIGKPSRTFFHLAVESMGVRPSEVLMIGDDIEADIKGAQDAGLKTALVQTGKFGSKDLDKGIVPDLLLEDVNALNRHLSI</sequence>
<dbReference type="RefSeq" id="WP_197548727.1">
    <property type="nucleotide sequence ID" value="NZ_CP063164.1"/>
</dbReference>
<evidence type="ECO:0000256" key="2">
    <source>
        <dbReference type="ARBA" id="ARBA00007958"/>
    </source>
</evidence>
<dbReference type="KEGG" id="sinu:IMZ28_00620"/>
<name>A0A7M1S3M1_9BACT</name>